<dbReference type="Pfam" id="PF21176">
    <property type="entry name" value="RecR_HhH"/>
    <property type="match status" value="1"/>
</dbReference>
<evidence type="ECO:0000313" key="10">
    <source>
        <dbReference type="Proteomes" id="UP000025238"/>
    </source>
</evidence>
<evidence type="ECO:0000256" key="2">
    <source>
        <dbReference type="ARBA" id="ARBA00022763"/>
    </source>
</evidence>
<dbReference type="Gene3D" id="3.40.1360.10">
    <property type="match status" value="1"/>
</dbReference>
<keyword evidence="4 7" id="KW-0862">Zinc</keyword>
<feature type="domain" description="Toprim" evidence="8">
    <location>
        <begin position="80"/>
        <end position="174"/>
    </location>
</feature>
<dbReference type="HAMAP" id="MF_00017">
    <property type="entry name" value="RecR"/>
    <property type="match status" value="1"/>
</dbReference>
<keyword evidence="5 7" id="KW-0233">DNA recombination</keyword>
<dbReference type="Proteomes" id="UP000025238">
    <property type="component" value="Chromosome"/>
</dbReference>
<dbReference type="GO" id="GO:0006310">
    <property type="term" value="P:DNA recombination"/>
    <property type="evidence" value="ECO:0007669"/>
    <property type="project" value="UniProtKB-UniRule"/>
</dbReference>
<dbReference type="SUPFAM" id="SSF111304">
    <property type="entry name" value="Recombination protein RecR"/>
    <property type="match status" value="1"/>
</dbReference>
<dbReference type="Gene3D" id="1.10.8.420">
    <property type="entry name" value="RecR Domain 1"/>
    <property type="match status" value="1"/>
</dbReference>
<sequence length="199" mass="21295">MSFSPLIRQLIDALRILPGVGQKTAQRMALQLLERDRSGGLRLAQSLAKAMEGVGYCRQCRTLTEDDLCPQCADPRRDDSLLCVVQSPVDVFAVEQTGFRGRYFVLKGHLSPLDGLGPEAIGIPELLSRVADGAFTEVILATNPTVEGEATAHYIAQMLIPKGLTISRIAHGVPLGGELDLVDGGTLAHALAGRKPISL</sequence>
<dbReference type="InterPro" id="IPR034137">
    <property type="entry name" value="TOPRIM_RecR"/>
</dbReference>
<proteinExistence type="inferred from homology"/>
<dbReference type="PATRIC" id="fig|316.97.peg.2583"/>
<dbReference type="InterPro" id="IPR000093">
    <property type="entry name" value="DNA_Rcmb_RecR"/>
</dbReference>
<dbReference type="Pfam" id="PF21175">
    <property type="entry name" value="RecR_C"/>
    <property type="match status" value="1"/>
</dbReference>
<dbReference type="AlphaFoldDB" id="A0A023WSY0"/>
<dbReference type="KEGG" id="pstu:UIB01_12915"/>
<evidence type="ECO:0000259" key="8">
    <source>
        <dbReference type="PROSITE" id="PS50880"/>
    </source>
</evidence>
<keyword evidence="2 7" id="KW-0227">DNA damage</keyword>
<dbReference type="SMART" id="SM00493">
    <property type="entry name" value="TOPRIM"/>
    <property type="match status" value="1"/>
</dbReference>
<dbReference type="InterPro" id="IPR006171">
    <property type="entry name" value="TOPRIM_dom"/>
</dbReference>
<dbReference type="PROSITE" id="PS01300">
    <property type="entry name" value="RECR"/>
    <property type="match status" value="1"/>
</dbReference>
<evidence type="ECO:0000256" key="6">
    <source>
        <dbReference type="ARBA" id="ARBA00023204"/>
    </source>
</evidence>
<dbReference type="GO" id="GO:0006281">
    <property type="term" value="P:DNA repair"/>
    <property type="evidence" value="ECO:0007669"/>
    <property type="project" value="UniProtKB-UniRule"/>
</dbReference>
<dbReference type="NCBIfam" id="TIGR00615">
    <property type="entry name" value="recR"/>
    <property type="match status" value="1"/>
</dbReference>
<feature type="zinc finger region" description="C4-type" evidence="7">
    <location>
        <begin position="57"/>
        <end position="72"/>
    </location>
</feature>
<evidence type="ECO:0000256" key="4">
    <source>
        <dbReference type="ARBA" id="ARBA00022833"/>
    </source>
</evidence>
<evidence type="ECO:0000256" key="3">
    <source>
        <dbReference type="ARBA" id="ARBA00022771"/>
    </source>
</evidence>
<accession>A0A023WSY0</accession>
<evidence type="ECO:0000256" key="1">
    <source>
        <dbReference type="ARBA" id="ARBA00022723"/>
    </source>
</evidence>
<dbReference type="InterPro" id="IPR015967">
    <property type="entry name" value="Rcmb_RecR_Znf"/>
</dbReference>
<gene>
    <name evidence="7 9" type="primary">recR</name>
    <name evidence="9" type="ORF">UIB01_12915</name>
</gene>
<evidence type="ECO:0000313" key="9">
    <source>
        <dbReference type="EMBL" id="AHY43332.1"/>
    </source>
</evidence>
<dbReference type="GO" id="GO:0003677">
    <property type="term" value="F:DNA binding"/>
    <property type="evidence" value="ECO:0007669"/>
    <property type="project" value="UniProtKB-UniRule"/>
</dbReference>
<dbReference type="PANTHER" id="PTHR30446">
    <property type="entry name" value="RECOMBINATION PROTEIN RECR"/>
    <property type="match status" value="1"/>
</dbReference>
<dbReference type="PROSITE" id="PS50880">
    <property type="entry name" value="TOPRIM"/>
    <property type="match status" value="1"/>
</dbReference>
<dbReference type="PANTHER" id="PTHR30446:SF0">
    <property type="entry name" value="RECOMBINATION PROTEIN RECR"/>
    <property type="match status" value="1"/>
</dbReference>
<name>A0A023WSY0_STUST</name>
<dbReference type="Pfam" id="PF13662">
    <property type="entry name" value="Toprim_4"/>
    <property type="match status" value="1"/>
</dbReference>
<comment type="similarity">
    <text evidence="7">Belongs to the RecR family.</text>
</comment>
<evidence type="ECO:0000256" key="7">
    <source>
        <dbReference type="HAMAP-Rule" id="MF_00017"/>
    </source>
</evidence>
<protein>
    <recommendedName>
        <fullName evidence="7">Recombination protein RecR</fullName>
    </recommendedName>
</protein>
<dbReference type="CDD" id="cd01025">
    <property type="entry name" value="TOPRIM_recR"/>
    <property type="match status" value="1"/>
</dbReference>
<dbReference type="OrthoDB" id="9802672at2"/>
<keyword evidence="6 7" id="KW-0234">DNA repair</keyword>
<organism evidence="9 10">
    <name type="scientific">Stutzerimonas stutzeri</name>
    <name type="common">Pseudomonas stutzeri</name>
    <dbReference type="NCBI Taxonomy" id="316"/>
    <lineage>
        <taxon>Bacteria</taxon>
        <taxon>Pseudomonadati</taxon>
        <taxon>Pseudomonadota</taxon>
        <taxon>Gammaproteobacteria</taxon>
        <taxon>Pseudomonadales</taxon>
        <taxon>Pseudomonadaceae</taxon>
        <taxon>Stutzerimonas</taxon>
    </lineage>
</organism>
<dbReference type="Pfam" id="PF02132">
    <property type="entry name" value="RecR_ZnF"/>
    <property type="match status" value="1"/>
</dbReference>
<keyword evidence="3 7" id="KW-0863">Zinc-finger</keyword>
<comment type="function">
    <text evidence="7">May play a role in DNA repair. It seems to be involved in an RecBC-independent recombinational process of DNA repair. It may act with RecF and RecO.</text>
</comment>
<dbReference type="GO" id="GO:0008270">
    <property type="term" value="F:zinc ion binding"/>
    <property type="evidence" value="ECO:0007669"/>
    <property type="project" value="UniProtKB-KW"/>
</dbReference>
<keyword evidence="1 7" id="KW-0479">Metal-binding</keyword>
<dbReference type="InterPro" id="IPR023627">
    <property type="entry name" value="Rcmb_RecR"/>
</dbReference>
<dbReference type="Gene3D" id="6.10.250.240">
    <property type="match status" value="1"/>
</dbReference>
<dbReference type="EMBL" id="CP007509">
    <property type="protein sequence ID" value="AHY43332.1"/>
    <property type="molecule type" value="Genomic_DNA"/>
</dbReference>
<evidence type="ECO:0000256" key="5">
    <source>
        <dbReference type="ARBA" id="ARBA00023172"/>
    </source>
</evidence>
<reference evidence="9 10" key="1">
    <citation type="submission" date="2014-03" db="EMBL/GenBank/DDBJ databases">
        <title>Complete genome sequence of Pseudomonas stutzeri 19SMN4.</title>
        <authorList>
            <person name="Brunet-Galmes I."/>
            <person name="Nogales B."/>
            <person name="Busquets A."/>
            <person name="Pena A."/>
            <person name="Gomila M."/>
            <person name="Garcia-Valdes E."/>
            <person name="Lalucat J."/>
            <person name="Bennasar A."/>
            <person name="Bosch R."/>
        </authorList>
    </citation>
    <scope>NUCLEOTIDE SEQUENCE [LARGE SCALE GENOMIC DNA]</scope>
    <source>
        <strain evidence="9 10">19SMN4</strain>
    </source>
</reference>